<proteinExistence type="predicted"/>
<accession>A0ACB5TV17</accession>
<evidence type="ECO:0000313" key="1">
    <source>
        <dbReference type="EMBL" id="GME95313.1"/>
    </source>
</evidence>
<dbReference type="EMBL" id="BSXV01002261">
    <property type="protein sequence ID" value="GME95313.1"/>
    <property type="molecule type" value="Genomic_DNA"/>
</dbReference>
<dbReference type="Proteomes" id="UP001165101">
    <property type="component" value="Unassembled WGS sequence"/>
</dbReference>
<organism evidence="1 2">
    <name type="scientific">Candida boidinii</name>
    <name type="common">Yeast</name>
    <dbReference type="NCBI Taxonomy" id="5477"/>
    <lineage>
        <taxon>Eukaryota</taxon>
        <taxon>Fungi</taxon>
        <taxon>Dikarya</taxon>
        <taxon>Ascomycota</taxon>
        <taxon>Saccharomycotina</taxon>
        <taxon>Pichiomycetes</taxon>
        <taxon>Pichiales</taxon>
        <taxon>Pichiaceae</taxon>
        <taxon>Ogataea</taxon>
        <taxon>Ogataea/Candida clade</taxon>
    </lineage>
</organism>
<keyword evidence="2" id="KW-1185">Reference proteome</keyword>
<evidence type="ECO:0000313" key="2">
    <source>
        <dbReference type="Proteomes" id="UP001165101"/>
    </source>
</evidence>
<sequence>MVSKFFLDTNLLKPKAPIPFLGMPTNAECNPTTEIKDMDGEEIDQNSDSEKYLSDSNSDSDSYYSKKSNKYADSSIMDYITDIQKDSEMATENETSNESISNINSERRKDEFVKEHNTDTHEERNRYDLHEKRSNSEYADDNDDEVVEITEIREITHRDNKVSNESVNDGNKNNDISSIEYLLNSIRILNNENSKLQNSLNDFKKLNDEKDTKITSHKQSISILNKNYLDFEKELSKYKIKMFNLTKSNKDLKSNIGENIHEINNLKNQLQICIADDKSNKSIIDSLYQKIDNLSGNLSESKLKNDQMENELNILRSKLENKLEDIINGNDKKFESVESLINKFNETMNVSSK</sequence>
<gene>
    <name evidence="1" type="ORF">Cboi01_000384900</name>
</gene>
<protein>
    <submittedName>
        <fullName evidence="1">Unnamed protein product</fullName>
    </submittedName>
</protein>
<name>A0ACB5TV17_CANBO</name>
<comment type="caution">
    <text evidence="1">The sequence shown here is derived from an EMBL/GenBank/DDBJ whole genome shotgun (WGS) entry which is preliminary data.</text>
</comment>
<reference evidence="1" key="1">
    <citation type="submission" date="2023-04" db="EMBL/GenBank/DDBJ databases">
        <title>Candida boidinii NBRC 1967.</title>
        <authorList>
            <person name="Ichikawa N."/>
            <person name="Sato H."/>
            <person name="Tonouchi N."/>
        </authorList>
    </citation>
    <scope>NUCLEOTIDE SEQUENCE</scope>
    <source>
        <strain evidence="1">NBRC 1967</strain>
    </source>
</reference>